<dbReference type="PATRIC" id="fig|1346.30.peg.840"/>
<dbReference type="InterPro" id="IPR001296">
    <property type="entry name" value="Glyco_trans_1"/>
</dbReference>
<dbReference type="AlphaFoldDB" id="Q2KM63"/>
<dbReference type="EMBL" id="AY904444">
    <property type="protein sequence ID" value="AAY17307.1"/>
    <property type="molecule type" value="Genomic_DNA"/>
</dbReference>
<dbReference type="Pfam" id="PF00534">
    <property type="entry name" value="Glycos_transf_1"/>
    <property type="match status" value="1"/>
</dbReference>
<dbReference type="EMBL" id="CP007586">
    <property type="protein sequence ID" value="AHY15650.1"/>
    <property type="molecule type" value="Genomic_DNA"/>
</dbReference>
<evidence type="ECO:0000313" key="2">
    <source>
        <dbReference type="EMBL" id="AAY17307.1"/>
    </source>
</evidence>
<name>Q2KM63_STRIN</name>
<dbReference type="KEGG" id="siz:SI82_04300"/>
<dbReference type="KEGG" id="siq:DQ08_04080"/>
<reference evidence="3 4" key="3">
    <citation type="journal article" date="2014" name="Genome Announc.">
        <title>Complete Genome Sequence of a Virulent Strain, Streptococcus iniae ISET0901, Isolated from Diseased Tilapia.</title>
        <authorList>
            <person name="Pridgeon J.W."/>
            <person name="Zhang D."/>
            <person name="Zhang L."/>
        </authorList>
    </citation>
    <scope>NUCLEOTIDE SEQUENCE [LARGE SCALE GENOMIC DNA]</scope>
    <source>
        <strain evidence="3 4">ISET0901</strain>
    </source>
</reference>
<dbReference type="Gene3D" id="3.40.50.2000">
    <property type="entry name" value="Glycogen Phosphorylase B"/>
    <property type="match status" value="2"/>
</dbReference>
<feature type="domain" description="Glycosyl transferase family 1" evidence="1">
    <location>
        <begin position="170"/>
        <end position="343"/>
    </location>
</feature>
<gene>
    <name evidence="2" type="primary">cpsL</name>
    <name evidence="3" type="ORF">DQ08_04080</name>
</gene>
<sequence>MKVAFYLDSINPNIDYSDPEAANPGIGGTQFLTYSLSYHLGQTGEIDVSLFVNEMANFPEEMKIEIVRSLEECIIRVNEDNFDYLVIRGPFIQKKIMNQIAESGVKIITWSHNLETFQFFSRLLSPSIVKNICVSNSQRLLLKDSKLFSKSVTILNGINFKDYSQLPINNVKKYDVCYIGNLYPKSGYEDVLKAWPKIKKTIPNANLCIIGGNKLYNNRLNSSYSSKSIKKLKKLEEKINLEFKDSIEYVGVLGGRKKLSKMSESTIGIANITPTGETFGLAAIEFQALGVPVVSINKVGLKETVKSNETGILVNKKKDLADAIISLLIDKDKTNQLSINAKDFVRRNFDIKFIVKDWIVLFNSLPNTSLKTCQSSFSDDDFLEKLTQKNFKIKQNRLLSWLPPIQFYKYVRYIFVRILEKSNII</sequence>
<dbReference type="KEGG" id="sio:DW64_04070"/>
<dbReference type="eggNOG" id="COG0438">
    <property type="taxonomic scope" value="Bacteria"/>
</dbReference>
<organism evidence="2">
    <name type="scientific">Streptococcus iniae</name>
    <name type="common">Streptococcus shiloi</name>
    <dbReference type="NCBI Taxonomy" id="1346"/>
    <lineage>
        <taxon>Bacteria</taxon>
        <taxon>Bacillati</taxon>
        <taxon>Bacillota</taxon>
        <taxon>Bacilli</taxon>
        <taxon>Lactobacillales</taxon>
        <taxon>Streptococcaceae</taxon>
        <taxon>Streptococcus</taxon>
    </lineage>
</organism>
<dbReference type="PANTHER" id="PTHR12526">
    <property type="entry name" value="GLYCOSYLTRANSFERASE"/>
    <property type="match status" value="1"/>
</dbReference>
<proteinExistence type="predicted"/>
<reference evidence="2" key="2">
    <citation type="journal article" date="2007" name="J. Bacteriol.">
        <title>Streptococcus iniae capsule impairs phagocytic clearance and contributes to virulence in fish.</title>
        <authorList>
            <person name="Locke J.B."/>
            <person name="Colvin K.M."/>
            <person name="Datta A.K."/>
            <person name="Patel S.K."/>
            <person name="Naidu N.N."/>
            <person name="Neely M.N."/>
            <person name="Nizet V."/>
            <person name="Buchanan J.T."/>
        </authorList>
    </citation>
    <scope>NUCLEOTIDE SEQUENCE</scope>
</reference>
<accession>Q2KM63</accession>
<dbReference type="CAZy" id="GT4">
    <property type="family name" value="Glycosyltransferase Family 4"/>
</dbReference>
<dbReference type="RefSeq" id="WP_003099366.1">
    <property type="nucleotide sequence ID" value="NZ_CP010783.1"/>
</dbReference>
<dbReference type="SMR" id="Q2KM63"/>
<evidence type="ECO:0000313" key="4">
    <source>
        <dbReference type="Proteomes" id="UP000025245"/>
    </source>
</evidence>
<evidence type="ECO:0000313" key="3">
    <source>
        <dbReference type="EMBL" id="AHY15650.1"/>
    </source>
</evidence>
<dbReference type="CDD" id="cd03801">
    <property type="entry name" value="GT4_PimA-like"/>
    <property type="match status" value="1"/>
</dbReference>
<dbReference type="SUPFAM" id="SSF53756">
    <property type="entry name" value="UDP-Glycosyltransferase/glycogen phosphorylase"/>
    <property type="match status" value="1"/>
</dbReference>
<dbReference type="Proteomes" id="UP000025245">
    <property type="component" value="Chromosome"/>
</dbReference>
<reference evidence="2" key="1">
    <citation type="journal article" date="2007" name="Infect. Immun.">
        <title>Analysis of the polysaccharide capsule of the systemic pathogen Streptococcus iniae and its implications in virulence.</title>
        <authorList>
            <person name="Lowe B.A."/>
            <person name="Miller J.D."/>
            <person name="Neely M.N."/>
        </authorList>
    </citation>
    <scope>NUCLEOTIDE SEQUENCE</scope>
</reference>
<keyword evidence="4" id="KW-1185">Reference proteome</keyword>
<protein>
    <submittedName>
        <fullName evidence="2 3">CpsL</fullName>
    </submittedName>
</protein>
<dbReference type="GO" id="GO:0016757">
    <property type="term" value="F:glycosyltransferase activity"/>
    <property type="evidence" value="ECO:0007669"/>
    <property type="project" value="InterPro"/>
</dbReference>
<evidence type="ECO:0000259" key="1">
    <source>
        <dbReference type="Pfam" id="PF00534"/>
    </source>
</evidence>
<dbReference type="GeneID" id="35766014"/>